<protein>
    <submittedName>
        <fullName evidence="10">Energy-coupling factor transport system ATP-binding protein</fullName>
    </submittedName>
</protein>
<evidence type="ECO:0000256" key="6">
    <source>
        <dbReference type="ARBA" id="ARBA00022840"/>
    </source>
</evidence>
<dbReference type="PROSITE" id="PS50893">
    <property type="entry name" value="ABC_TRANSPORTER_2"/>
    <property type="match status" value="2"/>
</dbReference>
<dbReference type="EMBL" id="FQZO01000012">
    <property type="protein sequence ID" value="SHJ98055.1"/>
    <property type="molecule type" value="Genomic_DNA"/>
</dbReference>
<comment type="similarity">
    <text evidence="2">Belongs to the ABC transporter superfamily.</text>
</comment>
<evidence type="ECO:0000259" key="9">
    <source>
        <dbReference type="PROSITE" id="PS50893"/>
    </source>
</evidence>
<dbReference type="NCBIfam" id="NF010167">
    <property type="entry name" value="PRK13648.1"/>
    <property type="match status" value="2"/>
</dbReference>
<evidence type="ECO:0000256" key="7">
    <source>
        <dbReference type="ARBA" id="ARBA00022967"/>
    </source>
</evidence>
<dbReference type="STRING" id="1121298.SAMN05444401_0283"/>
<dbReference type="GO" id="GO:0005524">
    <property type="term" value="F:ATP binding"/>
    <property type="evidence" value="ECO:0007669"/>
    <property type="project" value="UniProtKB-KW"/>
</dbReference>
<keyword evidence="8" id="KW-0472">Membrane</keyword>
<dbReference type="Pfam" id="PF00005">
    <property type="entry name" value="ABC_tran"/>
    <property type="match status" value="2"/>
</dbReference>
<evidence type="ECO:0000256" key="3">
    <source>
        <dbReference type="ARBA" id="ARBA00022448"/>
    </source>
</evidence>
<accession>A0A1M6NQS7</accession>
<dbReference type="InterPro" id="IPR003439">
    <property type="entry name" value="ABC_transporter-like_ATP-bd"/>
</dbReference>
<dbReference type="InterPro" id="IPR050095">
    <property type="entry name" value="ECF_ABC_transporter_ATP-bd"/>
</dbReference>
<feature type="domain" description="ABC transporter" evidence="9">
    <location>
        <begin position="4"/>
        <end position="251"/>
    </location>
</feature>
<dbReference type="InterPro" id="IPR003593">
    <property type="entry name" value="AAA+_ATPase"/>
</dbReference>
<dbReference type="SUPFAM" id="SSF52540">
    <property type="entry name" value="P-loop containing nucleoside triphosphate hydrolases"/>
    <property type="match status" value="2"/>
</dbReference>
<dbReference type="PROSITE" id="PS00211">
    <property type="entry name" value="ABC_TRANSPORTER_1"/>
    <property type="match status" value="1"/>
</dbReference>
<dbReference type="Gene3D" id="3.40.50.300">
    <property type="entry name" value="P-loop containing nucleotide triphosphate hydrolases"/>
    <property type="match status" value="2"/>
</dbReference>
<dbReference type="InterPro" id="IPR015856">
    <property type="entry name" value="ABC_transpr_CbiO/EcfA_su"/>
</dbReference>
<dbReference type="OrthoDB" id="501320at2"/>
<gene>
    <name evidence="10" type="ORF">SAMN05444401_0283</name>
</gene>
<keyword evidence="3" id="KW-0813">Transport</keyword>
<keyword evidence="6 10" id="KW-0067">ATP-binding</keyword>
<comment type="subcellular location">
    <subcellularLocation>
        <location evidence="1">Cell membrane</location>
        <topology evidence="1">Peripheral membrane protein</topology>
    </subcellularLocation>
</comment>
<proteinExistence type="inferred from homology"/>
<dbReference type="GO" id="GO:0042626">
    <property type="term" value="F:ATPase-coupled transmembrane transporter activity"/>
    <property type="evidence" value="ECO:0007669"/>
    <property type="project" value="TreeGrafter"/>
</dbReference>
<evidence type="ECO:0000256" key="5">
    <source>
        <dbReference type="ARBA" id="ARBA00022741"/>
    </source>
</evidence>
<name>A0A1M6NQS7_9CLOT</name>
<dbReference type="CDD" id="cd03225">
    <property type="entry name" value="ABC_cobalt_CbiO_domain1"/>
    <property type="match status" value="2"/>
</dbReference>
<sequence>MGYIEIKDLTYYYPKDKGNDNHNNTPALKDVQLTLNKGDILLVLGKSGSGKSTLAKAIVGSVPHFYGGSIKGSITVGGKNLEELQHFERAEEVTMVFQDPEKQLMMNKVHREIAFGLENIGSEEKTIKRRVWEAMEFTNILHLAHRDINTLSGGEKQKVAITSALSYLPKCIILDEPLSQLDPLAAEEIVSLIKKINEELGITIIIIEQRINPWFQTADKIALMDQGSLKLFETKEEFSFACSEDNINFLPDYVRIFKLAENKFIPKNFKEARNFIEKFYNETDLLNIKTPRESQWEISKNKEDGHKELIVNVHKVKSFYGENEAIKNISLKINKGDFISIMGANGAGKSTFLKTLIGLQPYTGNIKVFEKEVKKTSVKEIARHIGYVSQNPNDYISKDTVFEELKFTMDNFQCFDEEYLDRVLNDLDILPLKYKNPRDLSGGEKQRVAIASILVNTPRILILDEPTRGIDIHLKHRLGEMLKALQKSGVTIIVVTHDVEFSSLYSDKLMLMFNGEVICEGDVSEVISDGIYYTTCANKLFRNKNKSIYTINQGVNALKNLGGSHEEA</sequence>
<keyword evidence="7" id="KW-1278">Translocase</keyword>
<dbReference type="GO" id="GO:0016887">
    <property type="term" value="F:ATP hydrolysis activity"/>
    <property type="evidence" value="ECO:0007669"/>
    <property type="project" value="InterPro"/>
</dbReference>
<keyword evidence="4" id="KW-1003">Cell membrane</keyword>
<dbReference type="RefSeq" id="WP_073012265.1">
    <property type="nucleotide sequence ID" value="NZ_FQZO01000012.1"/>
</dbReference>
<evidence type="ECO:0000313" key="10">
    <source>
        <dbReference type="EMBL" id="SHJ98055.1"/>
    </source>
</evidence>
<dbReference type="InterPro" id="IPR027417">
    <property type="entry name" value="P-loop_NTPase"/>
</dbReference>
<evidence type="ECO:0000256" key="8">
    <source>
        <dbReference type="ARBA" id="ARBA00023136"/>
    </source>
</evidence>
<evidence type="ECO:0000256" key="2">
    <source>
        <dbReference type="ARBA" id="ARBA00005417"/>
    </source>
</evidence>
<dbReference type="AlphaFoldDB" id="A0A1M6NQS7"/>
<organism evidence="10 11">
    <name type="scientific">Clostridium amylolyticum</name>
    <dbReference type="NCBI Taxonomy" id="1121298"/>
    <lineage>
        <taxon>Bacteria</taxon>
        <taxon>Bacillati</taxon>
        <taxon>Bacillota</taxon>
        <taxon>Clostridia</taxon>
        <taxon>Eubacteriales</taxon>
        <taxon>Clostridiaceae</taxon>
        <taxon>Clostridium</taxon>
    </lineage>
</organism>
<evidence type="ECO:0000256" key="1">
    <source>
        <dbReference type="ARBA" id="ARBA00004202"/>
    </source>
</evidence>
<keyword evidence="11" id="KW-1185">Reference proteome</keyword>
<feature type="domain" description="ABC transporter" evidence="9">
    <location>
        <begin position="311"/>
        <end position="539"/>
    </location>
</feature>
<dbReference type="InterPro" id="IPR017871">
    <property type="entry name" value="ABC_transporter-like_CS"/>
</dbReference>
<evidence type="ECO:0000256" key="4">
    <source>
        <dbReference type="ARBA" id="ARBA00022475"/>
    </source>
</evidence>
<reference evidence="10 11" key="1">
    <citation type="submission" date="2016-11" db="EMBL/GenBank/DDBJ databases">
        <authorList>
            <person name="Jaros S."/>
            <person name="Januszkiewicz K."/>
            <person name="Wedrychowicz H."/>
        </authorList>
    </citation>
    <scope>NUCLEOTIDE SEQUENCE [LARGE SCALE GENOMIC DNA]</scope>
    <source>
        <strain evidence="10 11">DSM 21864</strain>
    </source>
</reference>
<dbReference type="SMART" id="SM00382">
    <property type="entry name" value="AAA"/>
    <property type="match status" value="2"/>
</dbReference>
<dbReference type="PANTHER" id="PTHR43553">
    <property type="entry name" value="HEAVY METAL TRANSPORTER"/>
    <property type="match status" value="1"/>
</dbReference>
<dbReference type="Proteomes" id="UP000184080">
    <property type="component" value="Unassembled WGS sequence"/>
</dbReference>
<evidence type="ECO:0000313" key="11">
    <source>
        <dbReference type="Proteomes" id="UP000184080"/>
    </source>
</evidence>
<keyword evidence="5" id="KW-0547">Nucleotide-binding</keyword>
<dbReference type="GO" id="GO:0043190">
    <property type="term" value="C:ATP-binding cassette (ABC) transporter complex"/>
    <property type="evidence" value="ECO:0007669"/>
    <property type="project" value="TreeGrafter"/>
</dbReference>